<gene>
    <name evidence="2" type="ORF">CWE25_05995</name>
</gene>
<dbReference type="EMBL" id="PIPV01000003">
    <property type="protein sequence ID" value="RUO57218.1"/>
    <property type="molecule type" value="Genomic_DNA"/>
</dbReference>
<name>A0A432Y8A8_9GAMM</name>
<reference evidence="3" key="1">
    <citation type="journal article" date="2018" name="Front. Microbiol.">
        <title>Genome-Based Analysis Reveals the Taxonomy and Diversity of the Family Idiomarinaceae.</title>
        <authorList>
            <person name="Liu Y."/>
            <person name="Lai Q."/>
            <person name="Shao Z."/>
        </authorList>
    </citation>
    <scope>NUCLEOTIDE SEQUENCE [LARGE SCALE GENOMIC DNA]</scope>
    <source>
        <strain evidence="3">F23</strain>
    </source>
</reference>
<dbReference type="OrthoDB" id="9768937at2"/>
<dbReference type="RefSeq" id="WP_110573886.1">
    <property type="nucleotide sequence ID" value="NZ_PIPV01000003.1"/>
</dbReference>
<evidence type="ECO:0000259" key="1">
    <source>
        <dbReference type="Pfam" id="PF00534"/>
    </source>
</evidence>
<accession>A0A432Y8A8</accession>
<evidence type="ECO:0000313" key="3">
    <source>
        <dbReference type="Proteomes" id="UP000287330"/>
    </source>
</evidence>
<feature type="domain" description="Glycosyl transferase family 1" evidence="1">
    <location>
        <begin position="160"/>
        <end position="306"/>
    </location>
</feature>
<comment type="caution">
    <text evidence="2">The sequence shown here is derived from an EMBL/GenBank/DDBJ whole genome shotgun (WGS) entry which is preliminary data.</text>
</comment>
<dbReference type="GO" id="GO:0016757">
    <property type="term" value="F:glycosyltransferase activity"/>
    <property type="evidence" value="ECO:0007669"/>
    <property type="project" value="InterPro"/>
</dbReference>
<proteinExistence type="predicted"/>
<evidence type="ECO:0000313" key="2">
    <source>
        <dbReference type="EMBL" id="RUO57218.1"/>
    </source>
</evidence>
<organism evidence="2 3">
    <name type="scientific">Idiomarina fontislapidosi</name>
    <dbReference type="NCBI Taxonomy" id="263723"/>
    <lineage>
        <taxon>Bacteria</taxon>
        <taxon>Pseudomonadati</taxon>
        <taxon>Pseudomonadota</taxon>
        <taxon>Gammaproteobacteria</taxon>
        <taxon>Alteromonadales</taxon>
        <taxon>Idiomarinaceae</taxon>
        <taxon>Idiomarina</taxon>
    </lineage>
</organism>
<dbReference type="InterPro" id="IPR001296">
    <property type="entry name" value="Glyco_trans_1"/>
</dbReference>
<dbReference type="AlphaFoldDB" id="A0A432Y8A8"/>
<sequence>MNIVHAILTHSFAGSERHAVDLANLQAQAGHTVSIILHRRGTEKRENAIVQHVDDRVKVHVVDGFRWLATRRCRQLIGKLKPDVAHAHLSAACKALKGVKAGCLRVATLHIYYKPQQHQHLDALIAIAPWQLDAIPAELREHTRQINNWSQPVAANPDARQRLRNQYKIAEDAVVFGALGRVVTSKGHDTLVEAFKLANIPNSRLVIVGDGKNWQAIRDSADSDIIMPGFSAYPHDWLNCFDIFVSAANSEPFGLVFLEAMHAERPIVATASEGAQYLQPYFNYPLSERGNAQQLAQQMRQAAQSPAPIQYDMSAFEPEAKCNEVVDFYRTEYRRLQQQ</sequence>
<dbReference type="Pfam" id="PF00534">
    <property type="entry name" value="Glycos_transf_1"/>
    <property type="match status" value="1"/>
</dbReference>
<dbReference type="Gene3D" id="3.40.50.2000">
    <property type="entry name" value="Glycogen Phosphorylase B"/>
    <property type="match status" value="2"/>
</dbReference>
<dbReference type="GO" id="GO:1901135">
    <property type="term" value="P:carbohydrate derivative metabolic process"/>
    <property type="evidence" value="ECO:0007669"/>
    <property type="project" value="UniProtKB-ARBA"/>
</dbReference>
<dbReference type="SUPFAM" id="SSF53756">
    <property type="entry name" value="UDP-Glycosyltransferase/glycogen phosphorylase"/>
    <property type="match status" value="1"/>
</dbReference>
<dbReference type="Proteomes" id="UP000287330">
    <property type="component" value="Unassembled WGS sequence"/>
</dbReference>
<dbReference type="PANTHER" id="PTHR12526">
    <property type="entry name" value="GLYCOSYLTRANSFERASE"/>
    <property type="match status" value="1"/>
</dbReference>
<keyword evidence="3" id="KW-1185">Reference proteome</keyword>
<protein>
    <recommendedName>
        <fullName evidence="1">Glycosyl transferase family 1 domain-containing protein</fullName>
    </recommendedName>
</protein>